<accession>A0A7K3WL55</accession>
<name>A0A7K3WL55_9FLAO</name>
<comment type="caution">
    <text evidence="5">The sequence shown here is derived from an EMBL/GenBank/DDBJ whole genome shotgun (WGS) entry which is preliminary data.</text>
</comment>
<dbReference type="InterPro" id="IPR051558">
    <property type="entry name" value="Metallophosphoesterase_PAP"/>
</dbReference>
<dbReference type="Proteomes" id="UP000486602">
    <property type="component" value="Unassembled WGS sequence"/>
</dbReference>
<dbReference type="PROSITE" id="PS51257">
    <property type="entry name" value="PROKAR_LIPOPROTEIN"/>
    <property type="match status" value="1"/>
</dbReference>
<dbReference type="InterPro" id="IPR004843">
    <property type="entry name" value="Calcineurin-like_PHP"/>
</dbReference>
<dbReference type="RefSeq" id="WP_163282947.1">
    <property type="nucleotide sequence ID" value="NZ_JAAGVY010000002.1"/>
</dbReference>
<evidence type="ECO:0000259" key="4">
    <source>
        <dbReference type="Pfam" id="PF00149"/>
    </source>
</evidence>
<evidence type="ECO:0000256" key="3">
    <source>
        <dbReference type="SAM" id="SignalP"/>
    </source>
</evidence>
<evidence type="ECO:0000256" key="1">
    <source>
        <dbReference type="ARBA" id="ARBA00022729"/>
    </source>
</evidence>
<evidence type="ECO:0000313" key="6">
    <source>
        <dbReference type="Proteomes" id="UP000486602"/>
    </source>
</evidence>
<keyword evidence="1 3" id="KW-0732">Signal</keyword>
<protein>
    <submittedName>
        <fullName evidence="5">Metallophosphoesterase</fullName>
    </submittedName>
</protein>
<dbReference type="SUPFAM" id="SSF56300">
    <property type="entry name" value="Metallo-dependent phosphatases"/>
    <property type="match status" value="1"/>
</dbReference>
<organism evidence="5 6">
    <name type="scientific">Cryomorpha ignava</name>
    <dbReference type="NCBI Taxonomy" id="101383"/>
    <lineage>
        <taxon>Bacteria</taxon>
        <taxon>Pseudomonadati</taxon>
        <taxon>Bacteroidota</taxon>
        <taxon>Flavobacteriia</taxon>
        <taxon>Flavobacteriales</taxon>
        <taxon>Cryomorphaceae</taxon>
        <taxon>Cryomorpha</taxon>
    </lineage>
</organism>
<evidence type="ECO:0000313" key="5">
    <source>
        <dbReference type="EMBL" id="NEN22224.1"/>
    </source>
</evidence>
<dbReference type="EMBL" id="JAAGVY010000002">
    <property type="protein sequence ID" value="NEN22224.1"/>
    <property type="molecule type" value="Genomic_DNA"/>
</dbReference>
<dbReference type="AlphaFoldDB" id="A0A7K3WL55"/>
<keyword evidence="2" id="KW-0378">Hydrolase</keyword>
<dbReference type="Pfam" id="PF00149">
    <property type="entry name" value="Metallophos"/>
    <property type="match status" value="1"/>
</dbReference>
<dbReference type="InterPro" id="IPR029052">
    <property type="entry name" value="Metallo-depent_PP-like"/>
</dbReference>
<dbReference type="Gene3D" id="3.60.21.10">
    <property type="match status" value="2"/>
</dbReference>
<dbReference type="GO" id="GO:0016787">
    <property type="term" value="F:hydrolase activity"/>
    <property type="evidence" value="ECO:0007669"/>
    <property type="project" value="UniProtKB-KW"/>
</dbReference>
<keyword evidence="6" id="KW-1185">Reference proteome</keyword>
<reference evidence="5 6" key="1">
    <citation type="submission" date="2020-02" db="EMBL/GenBank/DDBJ databases">
        <title>Out from the shadows clarifying the taxonomy of the family Cryomorphaceae and related taxa by utilizing the GTDB taxonomic framework.</title>
        <authorList>
            <person name="Bowman J.P."/>
        </authorList>
    </citation>
    <scope>NUCLEOTIDE SEQUENCE [LARGE SCALE GENOMIC DNA]</scope>
    <source>
        <strain evidence="5 6">QSSC 1-22</strain>
    </source>
</reference>
<proteinExistence type="predicted"/>
<dbReference type="PANTHER" id="PTHR10161:SF14">
    <property type="entry name" value="TARTRATE-RESISTANT ACID PHOSPHATASE TYPE 5"/>
    <property type="match status" value="1"/>
</dbReference>
<feature type="domain" description="Calcineurin-like phosphoesterase" evidence="4">
    <location>
        <begin position="46"/>
        <end position="247"/>
    </location>
</feature>
<sequence>MKNCKIFILYSLILGLAACQSSQTYYRADQKNWQQSTEPATSPVQTIYFIGDAGKPSTDPLEPSLALLKTKLEASNSESTSVVFLGDNIYEAGLHPEDHLSREEDEQRINAQLDILKDFQGRIIFVPGNHDWHEGKKAGDEYVQREEKYIEEYLNRGNTFLPDNGCGDPVEIELNKNLVMIAIDTQWWLHKHDKPQGESDNCTVSTNTQFLAQIDSLLLKNKNNQVIIVGHHPLYTNGNHGGYFTWKDHIFPLTNIRDYLYIPLPIIGSLYPLYRSELGNHQDIPHKKYTALVNELTQRFNSYENIIYTAGHEHGLQYQQHGTAHYVVSGSGSKSGYLKHNDDLAFGTSEKGFARIELYQNGAHLLEYFLPDSAMTEGNLIYSKKLK</sequence>
<evidence type="ECO:0000256" key="2">
    <source>
        <dbReference type="ARBA" id="ARBA00022801"/>
    </source>
</evidence>
<gene>
    <name evidence="5" type="ORF">G3O08_01735</name>
</gene>
<dbReference type="PANTHER" id="PTHR10161">
    <property type="entry name" value="TARTRATE-RESISTANT ACID PHOSPHATASE TYPE 5"/>
    <property type="match status" value="1"/>
</dbReference>
<feature type="signal peptide" evidence="3">
    <location>
        <begin position="1"/>
        <end position="27"/>
    </location>
</feature>
<feature type="chain" id="PRO_5029661168" evidence="3">
    <location>
        <begin position="28"/>
        <end position="387"/>
    </location>
</feature>